<name>A0A4U5LP86_STECR</name>
<dbReference type="SMART" id="SM00474">
    <property type="entry name" value="35EXOc"/>
    <property type="match status" value="1"/>
</dbReference>
<dbReference type="STRING" id="34508.A0A4U5LP86"/>
<dbReference type="Gene3D" id="3.30.420.10">
    <property type="entry name" value="Ribonuclease H-like superfamily/Ribonuclease H"/>
    <property type="match status" value="1"/>
</dbReference>
<dbReference type="GO" id="GO:0071040">
    <property type="term" value="P:nuclear polyadenylation-dependent antisense transcript catabolic process"/>
    <property type="evidence" value="ECO:0007669"/>
    <property type="project" value="TreeGrafter"/>
</dbReference>
<feature type="domain" description="3'-5' exonuclease" evidence="1">
    <location>
        <begin position="1"/>
        <end position="131"/>
    </location>
</feature>
<evidence type="ECO:0000259" key="1">
    <source>
        <dbReference type="SMART" id="SM00474"/>
    </source>
</evidence>
<evidence type="ECO:0000313" key="2">
    <source>
        <dbReference type="EMBL" id="TKR57700.1"/>
    </source>
</evidence>
<dbReference type="GO" id="GO:0000176">
    <property type="term" value="C:nuclear exosome (RNase complex)"/>
    <property type="evidence" value="ECO:0007669"/>
    <property type="project" value="TreeGrafter"/>
</dbReference>
<evidence type="ECO:0000313" key="3">
    <source>
        <dbReference type="Proteomes" id="UP000298663"/>
    </source>
</evidence>
<dbReference type="Pfam" id="PF01612">
    <property type="entry name" value="DNA_pol_A_exo1"/>
    <property type="match status" value="1"/>
</dbReference>
<dbReference type="GO" id="GO:0071035">
    <property type="term" value="P:nuclear polyadenylation-dependent rRNA catabolic process"/>
    <property type="evidence" value="ECO:0007669"/>
    <property type="project" value="TreeGrafter"/>
</dbReference>
<gene>
    <name evidence="2" type="ORF">L596_030367</name>
</gene>
<reference evidence="2 3" key="2">
    <citation type="journal article" date="2019" name="G3 (Bethesda)">
        <title>Hybrid Assembly of the Genome of the Entomopathogenic Nematode Steinernema carpocapsae Identifies the X-Chromosome.</title>
        <authorList>
            <person name="Serra L."/>
            <person name="Macchietto M."/>
            <person name="Macias-Munoz A."/>
            <person name="McGill C.J."/>
            <person name="Rodriguez I.M."/>
            <person name="Rodriguez B."/>
            <person name="Murad R."/>
            <person name="Mortazavi A."/>
        </authorList>
    </citation>
    <scope>NUCLEOTIDE SEQUENCE [LARGE SCALE GENOMIC DNA]</scope>
    <source>
        <strain evidence="2 3">ALL</strain>
    </source>
</reference>
<dbReference type="GO" id="GO:0000467">
    <property type="term" value="P:exonucleolytic trimming to generate mature 3'-end of 5.8S rRNA from tricistronic rRNA transcript (SSU-rRNA, 5.8S rRNA, LSU-rRNA)"/>
    <property type="evidence" value="ECO:0007669"/>
    <property type="project" value="InterPro"/>
</dbReference>
<comment type="caution">
    <text evidence="2">The sequence shown here is derived from an EMBL/GenBank/DDBJ whole genome shotgun (WGS) entry which is preliminary data.</text>
</comment>
<dbReference type="InterPro" id="IPR002562">
    <property type="entry name" value="3'-5'_exonuclease_dom"/>
</dbReference>
<dbReference type="PANTHER" id="PTHR12124">
    <property type="entry name" value="POLYMYOSITIS/SCLERODERMA AUTOANTIGEN-RELATED"/>
    <property type="match status" value="1"/>
</dbReference>
<dbReference type="AlphaFoldDB" id="A0A4U5LP86"/>
<dbReference type="InterPro" id="IPR045092">
    <property type="entry name" value="Rrp6-like"/>
</dbReference>
<dbReference type="GO" id="GO:0071039">
    <property type="term" value="P:nuclear polyadenylation-dependent CUT catabolic process"/>
    <property type="evidence" value="ECO:0007669"/>
    <property type="project" value="TreeGrafter"/>
</dbReference>
<dbReference type="GO" id="GO:0003727">
    <property type="term" value="F:single-stranded RNA binding"/>
    <property type="evidence" value="ECO:0007669"/>
    <property type="project" value="TreeGrafter"/>
</dbReference>
<dbReference type="GO" id="GO:0071044">
    <property type="term" value="P:histone mRNA catabolic process"/>
    <property type="evidence" value="ECO:0007669"/>
    <property type="project" value="TreeGrafter"/>
</dbReference>
<dbReference type="InterPro" id="IPR012337">
    <property type="entry name" value="RNaseH-like_sf"/>
</dbReference>
<sequence>MTCLIQISTRSHDYVIDALALWDHCHLLKKPFADINIVKVFHSAFYDVKWLFRDFGIEVQNLFDTQIAMRPFGHARISLKNLAKIYGEDLDKSLQAADWSERPLSKDMIEYAAKDSSVLLGIADQIRNNLKIGSPPNYFPWLLKECTDVARDYRLPAILKPEETGFTDQEWDRWNEDQQNMAKKLYDERDKLAREVDMNPEVAFPLSYIVYLVDWVNTRFRFQLNAFCLDSSETEYLISSHKNVYGKVVPTKAWHMPCSYSYQGKKLVVVEGVEMIFYATPLEEKIPEIEDEGYDEEYDSSDVEKGGCFGFC</sequence>
<protein>
    <recommendedName>
        <fullName evidence="1">3'-5' exonuclease domain-containing protein</fullName>
    </recommendedName>
</protein>
<accession>A0A4U5LP86</accession>
<dbReference type="GO" id="GO:0071036">
    <property type="term" value="P:nuclear polyadenylation-dependent snoRNA catabolic process"/>
    <property type="evidence" value="ECO:0007669"/>
    <property type="project" value="TreeGrafter"/>
</dbReference>
<dbReference type="SUPFAM" id="SSF53098">
    <property type="entry name" value="Ribonuclease H-like"/>
    <property type="match status" value="1"/>
</dbReference>
<dbReference type="GO" id="GO:0005730">
    <property type="term" value="C:nucleolus"/>
    <property type="evidence" value="ECO:0007669"/>
    <property type="project" value="TreeGrafter"/>
</dbReference>
<dbReference type="InterPro" id="IPR036397">
    <property type="entry name" value="RNaseH_sf"/>
</dbReference>
<dbReference type="GO" id="GO:0071051">
    <property type="term" value="P:poly(A)-dependent snoRNA 3'-end processing"/>
    <property type="evidence" value="ECO:0007669"/>
    <property type="project" value="TreeGrafter"/>
</dbReference>
<dbReference type="OrthoDB" id="2250022at2759"/>
<dbReference type="GO" id="GO:0000175">
    <property type="term" value="F:3'-5'-RNA exonuclease activity"/>
    <property type="evidence" value="ECO:0007669"/>
    <property type="project" value="InterPro"/>
</dbReference>
<dbReference type="Proteomes" id="UP000298663">
    <property type="component" value="Unassembled WGS sequence"/>
</dbReference>
<dbReference type="PANTHER" id="PTHR12124:SF47">
    <property type="entry name" value="EXOSOME COMPONENT 10"/>
    <property type="match status" value="1"/>
</dbReference>
<proteinExistence type="predicted"/>
<reference evidence="2 3" key="1">
    <citation type="journal article" date="2015" name="Genome Biol.">
        <title>Comparative genomics of Steinernema reveals deeply conserved gene regulatory networks.</title>
        <authorList>
            <person name="Dillman A.R."/>
            <person name="Macchietto M."/>
            <person name="Porter C.F."/>
            <person name="Rogers A."/>
            <person name="Williams B."/>
            <person name="Antoshechkin I."/>
            <person name="Lee M.M."/>
            <person name="Goodwin Z."/>
            <person name="Lu X."/>
            <person name="Lewis E.E."/>
            <person name="Goodrich-Blair H."/>
            <person name="Stock S.P."/>
            <person name="Adams B.J."/>
            <person name="Sternberg P.W."/>
            <person name="Mortazavi A."/>
        </authorList>
    </citation>
    <scope>NUCLEOTIDE SEQUENCE [LARGE SCALE GENOMIC DNA]</scope>
    <source>
        <strain evidence="2 3">ALL</strain>
    </source>
</reference>
<keyword evidence="3" id="KW-1185">Reference proteome</keyword>
<dbReference type="GO" id="GO:0071038">
    <property type="term" value="P:TRAMP-dependent tRNA surveillance pathway"/>
    <property type="evidence" value="ECO:0007669"/>
    <property type="project" value="TreeGrafter"/>
</dbReference>
<dbReference type="GO" id="GO:0071037">
    <property type="term" value="P:nuclear polyadenylation-dependent snRNA catabolic process"/>
    <property type="evidence" value="ECO:0007669"/>
    <property type="project" value="TreeGrafter"/>
</dbReference>
<organism evidence="2 3">
    <name type="scientific">Steinernema carpocapsae</name>
    <name type="common">Entomopathogenic nematode</name>
    <dbReference type="NCBI Taxonomy" id="34508"/>
    <lineage>
        <taxon>Eukaryota</taxon>
        <taxon>Metazoa</taxon>
        <taxon>Ecdysozoa</taxon>
        <taxon>Nematoda</taxon>
        <taxon>Chromadorea</taxon>
        <taxon>Rhabditida</taxon>
        <taxon>Tylenchina</taxon>
        <taxon>Panagrolaimomorpha</taxon>
        <taxon>Strongyloidoidea</taxon>
        <taxon>Steinernematidae</taxon>
        <taxon>Steinernema</taxon>
    </lineage>
</organism>
<dbReference type="EMBL" id="AZBU02000014">
    <property type="protein sequence ID" value="TKR57700.1"/>
    <property type="molecule type" value="Genomic_DNA"/>
</dbReference>